<dbReference type="NCBIfam" id="TIGR01640">
    <property type="entry name" value="F_box_assoc_1"/>
    <property type="match status" value="1"/>
</dbReference>
<dbReference type="SUPFAM" id="SSF81383">
    <property type="entry name" value="F-box domain"/>
    <property type="match status" value="2"/>
</dbReference>
<dbReference type="InterPro" id="IPR001810">
    <property type="entry name" value="F-box_dom"/>
</dbReference>
<organism evidence="2 3">
    <name type="scientific">Cardamine amara subsp. amara</name>
    <dbReference type="NCBI Taxonomy" id="228776"/>
    <lineage>
        <taxon>Eukaryota</taxon>
        <taxon>Viridiplantae</taxon>
        <taxon>Streptophyta</taxon>
        <taxon>Embryophyta</taxon>
        <taxon>Tracheophyta</taxon>
        <taxon>Spermatophyta</taxon>
        <taxon>Magnoliopsida</taxon>
        <taxon>eudicotyledons</taxon>
        <taxon>Gunneridae</taxon>
        <taxon>Pentapetalae</taxon>
        <taxon>rosids</taxon>
        <taxon>malvids</taxon>
        <taxon>Brassicales</taxon>
        <taxon>Brassicaceae</taxon>
        <taxon>Cardamineae</taxon>
        <taxon>Cardamine</taxon>
    </lineage>
</organism>
<dbReference type="Proteomes" id="UP001558713">
    <property type="component" value="Unassembled WGS sequence"/>
</dbReference>
<dbReference type="InterPro" id="IPR017451">
    <property type="entry name" value="F-box-assoc_interact_dom"/>
</dbReference>
<reference evidence="2 3" key="1">
    <citation type="submission" date="2024-04" db="EMBL/GenBank/DDBJ databases">
        <title>Genome assembly C_amara_ONT_v2.</title>
        <authorList>
            <person name="Yant L."/>
            <person name="Moore C."/>
            <person name="Slenker M."/>
        </authorList>
    </citation>
    <scope>NUCLEOTIDE SEQUENCE [LARGE SCALE GENOMIC DNA]</scope>
    <source>
        <tissue evidence="2">Leaf</tissue>
    </source>
</reference>
<dbReference type="Gene3D" id="1.20.1280.50">
    <property type="match status" value="1"/>
</dbReference>
<dbReference type="Pfam" id="PF07734">
    <property type="entry name" value="FBA_1"/>
    <property type="match status" value="1"/>
</dbReference>
<accession>A0ABD1A755</accession>
<dbReference type="AlphaFoldDB" id="A0ABD1A755"/>
<dbReference type="PROSITE" id="PS50181">
    <property type="entry name" value="FBOX"/>
    <property type="match status" value="1"/>
</dbReference>
<dbReference type="EMBL" id="JBANAX010000571">
    <property type="protein sequence ID" value="KAL1202661.1"/>
    <property type="molecule type" value="Genomic_DNA"/>
</dbReference>
<dbReference type="Pfam" id="PF00646">
    <property type="entry name" value="F-box"/>
    <property type="match status" value="1"/>
</dbReference>
<dbReference type="InterPro" id="IPR036047">
    <property type="entry name" value="F-box-like_dom_sf"/>
</dbReference>
<dbReference type="InterPro" id="IPR006527">
    <property type="entry name" value="F-box-assoc_dom_typ1"/>
</dbReference>
<protein>
    <submittedName>
        <fullName evidence="2">F-box protein</fullName>
    </submittedName>
</protein>
<evidence type="ECO:0000313" key="2">
    <source>
        <dbReference type="EMBL" id="KAL1202661.1"/>
    </source>
</evidence>
<sequence length="459" mass="52863">MMSDLRKDLAEEVFSRLPVTSLRGIRSACKKGKFLSKDRSFAKKQFAQAKAARKKKELPEKVTKMSDLPRDLEEEVLSRLPVTSLRAARSACKKWNTLSKYGNFTKKHLAQVKTAAAKELMVVMVMDFRVYLIDLNLHGIHKGFDPSINFQGKLVSLNDSGPVDISRVYHCDGLILCVTKDFTRFVVWNPYWGQTLWLKPRTPHKRPDWYIFAIGYQNSKSCRSHKILRFVDGLSKRVVEYEIYELNSNSWRVLDVTSEWNILFYARGVSLKGNTYWFAQGKDGERGPVGEMVYFLICFDFTMERFGPRLRLPFQPFVEDTVTLSSVREEQLAVLFQRWDTHYMEIWITTKIEPEVVSWSKVFLSVDMEPLTGFQFGVTVGSFFIDEEKKVAVVFDESKDKDNAEVQTPCRNTAYFIGEDGYFKEVDLGETSEIGECVLGCSYVPSSVQIRQGGKKEKK</sequence>
<evidence type="ECO:0000259" key="1">
    <source>
        <dbReference type="PROSITE" id="PS50181"/>
    </source>
</evidence>
<evidence type="ECO:0000313" key="3">
    <source>
        <dbReference type="Proteomes" id="UP001558713"/>
    </source>
</evidence>
<dbReference type="PANTHER" id="PTHR31672:SF13">
    <property type="entry name" value="F-BOX PROTEIN CPR30-LIKE"/>
    <property type="match status" value="1"/>
</dbReference>
<name>A0ABD1A755_CARAN</name>
<dbReference type="InterPro" id="IPR050796">
    <property type="entry name" value="SCF_F-box_component"/>
</dbReference>
<dbReference type="PANTHER" id="PTHR31672">
    <property type="entry name" value="BNACNNG10540D PROTEIN"/>
    <property type="match status" value="1"/>
</dbReference>
<proteinExistence type="predicted"/>
<comment type="caution">
    <text evidence="2">The sequence shown here is derived from an EMBL/GenBank/DDBJ whole genome shotgun (WGS) entry which is preliminary data.</text>
</comment>
<dbReference type="SMART" id="SM00256">
    <property type="entry name" value="FBOX"/>
    <property type="match status" value="2"/>
</dbReference>
<gene>
    <name evidence="2" type="ORF">V5N11_018779</name>
</gene>
<keyword evidence="3" id="KW-1185">Reference proteome</keyword>
<feature type="domain" description="F-box" evidence="1">
    <location>
        <begin position="62"/>
        <end position="108"/>
    </location>
</feature>